<organism evidence="6 8">
    <name type="scientific">Clostridium sulfidigenes</name>
    <dbReference type="NCBI Taxonomy" id="318464"/>
    <lineage>
        <taxon>Bacteria</taxon>
        <taxon>Bacillati</taxon>
        <taxon>Bacillota</taxon>
        <taxon>Clostridia</taxon>
        <taxon>Eubacteriales</taxon>
        <taxon>Clostridiaceae</taxon>
        <taxon>Clostridium</taxon>
    </lineage>
</organism>
<dbReference type="PANTHER" id="PTHR35529">
    <property type="entry name" value="MANGANESE EFFLUX PUMP MNTP-RELATED"/>
    <property type="match status" value="1"/>
</dbReference>
<feature type="transmembrane region" description="Helical" evidence="5">
    <location>
        <begin position="127"/>
        <end position="152"/>
    </location>
</feature>
<name>A0A084J7H9_9CLOT</name>
<keyword evidence="1" id="KW-1003">Cell membrane</keyword>
<keyword evidence="2 5" id="KW-0812">Transmembrane</keyword>
<evidence type="ECO:0000256" key="4">
    <source>
        <dbReference type="ARBA" id="ARBA00023136"/>
    </source>
</evidence>
<dbReference type="Proteomes" id="UP000028542">
    <property type="component" value="Unassembled WGS sequence"/>
</dbReference>
<comment type="caution">
    <text evidence="6">The sequence shown here is derived from an EMBL/GenBank/DDBJ whole genome shotgun (WGS) entry which is preliminary data.</text>
</comment>
<evidence type="ECO:0000256" key="1">
    <source>
        <dbReference type="ARBA" id="ARBA00022475"/>
    </source>
</evidence>
<evidence type="ECO:0000256" key="3">
    <source>
        <dbReference type="ARBA" id="ARBA00022989"/>
    </source>
</evidence>
<feature type="transmembrane region" description="Helical" evidence="5">
    <location>
        <begin position="63"/>
        <end position="84"/>
    </location>
</feature>
<evidence type="ECO:0000256" key="5">
    <source>
        <dbReference type="SAM" id="Phobius"/>
    </source>
</evidence>
<feature type="transmembrane region" description="Helical" evidence="5">
    <location>
        <begin position="96"/>
        <end position="121"/>
    </location>
</feature>
<accession>A0A084J7H9</accession>
<dbReference type="PANTHER" id="PTHR35529:SF1">
    <property type="entry name" value="MANGANESE EFFLUX PUMP MNTP-RELATED"/>
    <property type="match status" value="1"/>
</dbReference>
<evidence type="ECO:0000256" key="2">
    <source>
        <dbReference type="ARBA" id="ARBA00022692"/>
    </source>
</evidence>
<dbReference type="EMBL" id="SVCM01000012">
    <property type="protein sequence ID" value="MBE6058724.1"/>
    <property type="molecule type" value="Genomic_DNA"/>
</dbReference>
<feature type="transmembrane region" description="Helical" evidence="5">
    <location>
        <begin position="38"/>
        <end position="57"/>
    </location>
</feature>
<dbReference type="Pfam" id="PF02659">
    <property type="entry name" value="Mntp"/>
    <property type="match status" value="1"/>
</dbReference>
<feature type="transmembrane region" description="Helical" evidence="5">
    <location>
        <begin position="164"/>
        <end position="182"/>
    </location>
</feature>
<dbReference type="Proteomes" id="UP000768462">
    <property type="component" value="Unassembled WGS sequence"/>
</dbReference>
<dbReference type="AlphaFoldDB" id="A0A084J7H9"/>
<proteinExistence type="predicted"/>
<dbReference type="eggNOG" id="COG1971">
    <property type="taxonomic scope" value="Bacteria"/>
</dbReference>
<dbReference type="STRING" id="318464.IO99_17780"/>
<evidence type="ECO:0000313" key="6">
    <source>
        <dbReference type="EMBL" id="KEZ84913.1"/>
    </source>
</evidence>
<keyword evidence="8" id="KW-1185">Reference proteome</keyword>
<protein>
    <submittedName>
        <fullName evidence="6">Membrane protein</fullName>
    </submittedName>
</protein>
<keyword evidence="4 5" id="KW-0472">Membrane</keyword>
<reference evidence="6 8" key="1">
    <citation type="submission" date="2014-07" db="EMBL/GenBank/DDBJ databases">
        <title>Draft genome of Clostridium sulfidigenes 113A isolated from sediments associated with methane hydrate from Krishna Godavari basin.</title>
        <authorList>
            <person name="Honkalas V.S."/>
            <person name="Dabir A.P."/>
            <person name="Arora P."/>
            <person name="Dhakephalkar P.K."/>
        </authorList>
    </citation>
    <scope>NUCLEOTIDE SEQUENCE [LARGE SCALE GENOMIC DNA]</scope>
    <source>
        <strain evidence="6 8">113A</strain>
    </source>
</reference>
<evidence type="ECO:0000313" key="8">
    <source>
        <dbReference type="Proteomes" id="UP000028542"/>
    </source>
</evidence>
<gene>
    <name evidence="7" type="ORF">E7215_00920</name>
    <name evidence="6" type="ORF">IO99_17780</name>
</gene>
<dbReference type="InterPro" id="IPR003810">
    <property type="entry name" value="Mntp/YtaF"/>
</dbReference>
<keyword evidence="3 5" id="KW-1133">Transmembrane helix</keyword>
<feature type="transmembrane region" description="Helical" evidence="5">
    <location>
        <begin position="6"/>
        <end position="26"/>
    </location>
</feature>
<sequence length="183" mass="20109">MAIEELLFIALAVSLDAFGIAIAIGLNRGAKARQKFSFAISFGFFQFLFSILGGFGGKIFTENIASVPAVMGGIVIAIVGILMIKEGMIEKEESIVITFKMYFILGISVSIDAIVIGFIAFSRIESMVTLTLFTAIVGMITFFMSILAFIIAKYLRKIHILRKYADYIGGIILILFGLKMIFF</sequence>
<dbReference type="RefSeq" id="WP_035135592.1">
    <property type="nucleotide sequence ID" value="NZ_JBQHQR010000005.1"/>
</dbReference>
<reference evidence="7" key="2">
    <citation type="submission" date="2019-04" db="EMBL/GenBank/DDBJ databases">
        <title>Evolution of Biomass-Degrading Anaerobic Consortia Revealed by Metagenomics.</title>
        <authorList>
            <person name="Peng X."/>
        </authorList>
    </citation>
    <scope>NUCLEOTIDE SEQUENCE</scope>
    <source>
        <strain evidence="7">SIG254</strain>
    </source>
</reference>
<dbReference type="EMBL" id="JPMD01000053">
    <property type="protein sequence ID" value="KEZ84913.1"/>
    <property type="molecule type" value="Genomic_DNA"/>
</dbReference>
<evidence type="ECO:0000313" key="7">
    <source>
        <dbReference type="EMBL" id="MBE6058724.1"/>
    </source>
</evidence>